<evidence type="ECO:0000313" key="2">
    <source>
        <dbReference type="Proteomes" id="UP000184010"/>
    </source>
</evidence>
<dbReference type="EMBL" id="FRDN01000019">
    <property type="protein sequence ID" value="SHN87243.1"/>
    <property type="molecule type" value="Genomic_DNA"/>
</dbReference>
<dbReference type="STRING" id="1121395.SAMN02745215_04822"/>
<dbReference type="RefSeq" id="WP_072774915.1">
    <property type="nucleotide sequence ID" value="NZ_FRDN01000019.1"/>
</dbReference>
<proteinExistence type="predicted"/>
<dbReference type="Proteomes" id="UP000184010">
    <property type="component" value="Unassembled WGS sequence"/>
</dbReference>
<keyword evidence="2" id="KW-1185">Reference proteome</keyword>
<organism evidence="1 2">
    <name type="scientific">Desulfitobacterium chlororespirans DSM 11544</name>
    <dbReference type="NCBI Taxonomy" id="1121395"/>
    <lineage>
        <taxon>Bacteria</taxon>
        <taxon>Bacillati</taxon>
        <taxon>Bacillota</taxon>
        <taxon>Clostridia</taxon>
        <taxon>Eubacteriales</taxon>
        <taxon>Desulfitobacteriaceae</taxon>
        <taxon>Desulfitobacterium</taxon>
    </lineage>
</organism>
<evidence type="ECO:0000313" key="1">
    <source>
        <dbReference type="EMBL" id="SHN87243.1"/>
    </source>
</evidence>
<gene>
    <name evidence="1" type="ORF">SAMN02745215_04822</name>
</gene>
<sequence>MIVFQTEHIKTFNYIVHHFLEVEIFYGANIEIVNDMSIADRIEDLLPKYLFREQYFKCLKVFKELFYWTEDEFYL</sequence>
<name>A0A1M7UW83_9FIRM</name>
<accession>A0A1M7UW83</accession>
<dbReference type="AlphaFoldDB" id="A0A1M7UW83"/>
<protein>
    <submittedName>
        <fullName evidence="1">Uncharacterized protein</fullName>
    </submittedName>
</protein>
<reference evidence="2" key="1">
    <citation type="submission" date="2016-12" db="EMBL/GenBank/DDBJ databases">
        <authorList>
            <person name="Varghese N."/>
            <person name="Submissions S."/>
        </authorList>
    </citation>
    <scope>NUCLEOTIDE SEQUENCE [LARGE SCALE GENOMIC DNA]</scope>
    <source>
        <strain evidence="2">DSM 11544</strain>
    </source>
</reference>